<evidence type="ECO:0000313" key="3">
    <source>
        <dbReference type="EMBL" id="MBM4713377.1"/>
    </source>
</evidence>
<reference evidence="1" key="1">
    <citation type="submission" date="2019-11" db="EMBL/GenBank/DDBJ databases">
        <title>Spread of Macrolides and rifampicin resistant Rhodococcus equi in clinical isolates in the USA.</title>
        <authorList>
            <person name="Alvarez-Narvaez S."/>
            <person name="Huber L."/>
            <person name="Cohen N.D."/>
            <person name="Slovis N."/>
            <person name="Greiter M."/>
            <person name="Giguere S."/>
            <person name="Hart K."/>
        </authorList>
    </citation>
    <scope>NUCLEOTIDE SEQUENCE</scope>
    <source>
        <strain evidence="1">Lh_17</strain>
        <strain evidence="2">Lh_38</strain>
        <strain evidence="3">Lh_5</strain>
    </source>
</reference>
<dbReference type="AlphaFoldDB" id="A0A9Q2PK36"/>
<dbReference type="EMBL" id="WVBC01000034">
    <property type="protein sequence ID" value="NKT80863.1"/>
    <property type="molecule type" value="Genomic_DNA"/>
</dbReference>
<evidence type="ECO:0000313" key="7">
    <source>
        <dbReference type="Proteomes" id="UP000603463"/>
    </source>
</evidence>
<organism evidence="5 7">
    <name type="scientific">Rhodococcus hoagii</name>
    <name type="common">Corynebacterium equii</name>
    <dbReference type="NCBI Taxonomy" id="43767"/>
    <lineage>
        <taxon>Bacteria</taxon>
        <taxon>Bacillati</taxon>
        <taxon>Actinomycetota</taxon>
        <taxon>Actinomycetes</taxon>
        <taxon>Mycobacteriales</taxon>
        <taxon>Nocardiaceae</taxon>
        <taxon>Prescottella</taxon>
    </lineage>
</organism>
<dbReference type="EMBL" id="WUXR01000022">
    <property type="protein sequence ID" value="MBM4568650.1"/>
    <property type="molecule type" value="Genomic_DNA"/>
</dbReference>
<dbReference type="RefSeq" id="WP_005514868.1">
    <property type="nucleotide sequence ID" value="NZ_AP024181.1"/>
</dbReference>
<dbReference type="Proteomes" id="UP000603463">
    <property type="component" value="Unassembled WGS sequence"/>
</dbReference>
<reference evidence="5" key="2">
    <citation type="journal article" date="2020" name="Environ. Microbiol.">
        <title>The novel and transferable erm(51) gene confers Macrolides, Lincosamides, and Streptogramins B (MLSB) resistance to clonal Rhodococcus equi in the environment.</title>
        <authorList>
            <person name="Huber L."/>
            <person name="Giguere S."/>
            <person name="Slovis N.M."/>
            <person name="Alvarez-Narvaez S."/>
            <person name="Hart K.A."/>
            <person name="Greiter M."/>
            <person name="Morris E.R.A."/>
            <person name="Cohen N.D."/>
        </authorList>
    </citation>
    <scope>NUCLEOTIDE SEQUENCE</scope>
    <source>
        <strain evidence="5">Lh_116_1</strain>
        <strain evidence="4">Lh_141_1</strain>
        <strain evidence="6">Lh_16_1</strain>
    </source>
</reference>
<dbReference type="EMBL" id="WUYC01000001">
    <property type="protein sequence ID" value="MBM4713377.1"/>
    <property type="molecule type" value="Genomic_DNA"/>
</dbReference>
<dbReference type="EMBL" id="WUYZ01000007">
    <property type="protein sequence ID" value="NKS28191.1"/>
    <property type="molecule type" value="Genomic_DNA"/>
</dbReference>
<dbReference type="Proteomes" id="UP000706122">
    <property type="component" value="Unassembled WGS sequence"/>
</dbReference>
<dbReference type="EMBL" id="WUXD01000001">
    <property type="protein sequence ID" value="MBM4625468.1"/>
    <property type="molecule type" value="Genomic_DNA"/>
</dbReference>
<dbReference type="Proteomes" id="UP000808906">
    <property type="component" value="Unassembled WGS sequence"/>
</dbReference>
<sequence length="48" mass="5654">MSRQPARVLALARFRCRLALMGRRERACWMSLSRPQDERLLDCDSFAL</sequence>
<dbReference type="EMBL" id="WVDC01000001">
    <property type="protein sequence ID" value="NKW40611.1"/>
    <property type="molecule type" value="Genomic_DNA"/>
</dbReference>
<dbReference type="Proteomes" id="UP000738270">
    <property type="component" value="Unassembled WGS sequence"/>
</dbReference>
<accession>A0A9Q2PK36</accession>
<proteinExistence type="predicted"/>
<dbReference type="Proteomes" id="UP000605618">
    <property type="component" value="Unassembled WGS sequence"/>
</dbReference>
<evidence type="ECO:0000313" key="6">
    <source>
        <dbReference type="EMBL" id="NKW40611.1"/>
    </source>
</evidence>
<comment type="caution">
    <text evidence="5">The sequence shown here is derived from an EMBL/GenBank/DDBJ whole genome shotgun (WGS) entry which is preliminary data.</text>
</comment>
<gene>
    <name evidence="1" type="ORF">GS441_25535</name>
    <name evidence="2" type="ORF">GS453_01075</name>
    <name evidence="4" type="ORF">GS505_20705</name>
    <name evidence="3" type="ORF">GS551_04040</name>
    <name evidence="5" type="ORF">GS882_22585</name>
    <name evidence="6" type="ORF">GS947_03010</name>
</gene>
<protein>
    <submittedName>
        <fullName evidence="5">Uncharacterized protein</fullName>
    </submittedName>
</protein>
<evidence type="ECO:0000313" key="2">
    <source>
        <dbReference type="EMBL" id="MBM4625468.1"/>
    </source>
</evidence>
<dbReference type="Proteomes" id="UP000608063">
    <property type="component" value="Unassembled WGS sequence"/>
</dbReference>
<name>A0A9Q2PK36_RHOHA</name>
<evidence type="ECO:0000313" key="4">
    <source>
        <dbReference type="EMBL" id="NKS28191.1"/>
    </source>
</evidence>
<evidence type="ECO:0000313" key="5">
    <source>
        <dbReference type="EMBL" id="NKT80863.1"/>
    </source>
</evidence>
<evidence type="ECO:0000313" key="1">
    <source>
        <dbReference type="EMBL" id="MBM4568650.1"/>
    </source>
</evidence>
<dbReference type="GeneID" id="57580610"/>